<feature type="non-terminal residue" evidence="1">
    <location>
        <position position="25"/>
    </location>
</feature>
<sequence>MADRHRAYGAGFVGNAEAATYRIFV</sequence>
<proteinExistence type="predicted"/>
<accession>A0A382AL94</accession>
<name>A0A382AL94_9ZZZZ</name>
<reference evidence="1" key="1">
    <citation type="submission" date="2018-05" db="EMBL/GenBank/DDBJ databases">
        <authorList>
            <person name="Lanie J.A."/>
            <person name="Ng W.-L."/>
            <person name="Kazmierczak K.M."/>
            <person name="Andrzejewski T.M."/>
            <person name="Davidsen T.M."/>
            <person name="Wayne K.J."/>
            <person name="Tettelin H."/>
            <person name="Glass J.I."/>
            <person name="Rusch D."/>
            <person name="Podicherti R."/>
            <person name="Tsui H.-C.T."/>
            <person name="Winkler M.E."/>
        </authorList>
    </citation>
    <scope>NUCLEOTIDE SEQUENCE</scope>
</reference>
<protein>
    <submittedName>
        <fullName evidence="1">Uncharacterized protein</fullName>
    </submittedName>
</protein>
<gene>
    <name evidence="1" type="ORF">METZ01_LOCUS155092</name>
</gene>
<organism evidence="1">
    <name type="scientific">marine metagenome</name>
    <dbReference type="NCBI Taxonomy" id="408172"/>
    <lineage>
        <taxon>unclassified sequences</taxon>
        <taxon>metagenomes</taxon>
        <taxon>ecological metagenomes</taxon>
    </lineage>
</organism>
<dbReference type="AlphaFoldDB" id="A0A382AL94"/>
<evidence type="ECO:0000313" key="1">
    <source>
        <dbReference type="EMBL" id="SVB02238.1"/>
    </source>
</evidence>
<dbReference type="EMBL" id="UINC01025858">
    <property type="protein sequence ID" value="SVB02238.1"/>
    <property type="molecule type" value="Genomic_DNA"/>
</dbReference>